<dbReference type="PIRSF" id="PIRSF006181">
    <property type="entry name" value="EbsC_YbaK"/>
    <property type="match status" value="1"/>
</dbReference>
<gene>
    <name evidence="6" type="ORF">BDD14_1748</name>
</gene>
<evidence type="ECO:0000259" key="5">
    <source>
        <dbReference type="Pfam" id="PF04073"/>
    </source>
</evidence>
<dbReference type="GO" id="GO:0006412">
    <property type="term" value="P:translation"/>
    <property type="evidence" value="ECO:0007669"/>
    <property type="project" value="UniProtKB-KW"/>
</dbReference>
<evidence type="ECO:0000313" key="6">
    <source>
        <dbReference type="EMBL" id="RZU40302.1"/>
    </source>
</evidence>
<dbReference type="GO" id="GO:0016829">
    <property type="term" value="F:lyase activity"/>
    <property type="evidence" value="ECO:0007669"/>
    <property type="project" value="UniProtKB-KW"/>
</dbReference>
<dbReference type="GO" id="GO:0002161">
    <property type="term" value="F:aminoacyl-tRNA deacylase activity"/>
    <property type="evidence" value="ECO:0007669"/>
    <property type="project" value="InterPro"/>
</dbReference>
<keyword evidence="7" id="KW-1185">Reference proteome</keyword>
<evidence type="ECO:0000256" key="1">
    <source>
        <dbReference type="ARBA" id="ARBA00009798"/>
    </source>
</evidence>
<evidence type="ECO:0000256" key="3">
    <source>
        <dbReference type="ARBA" id="ARBA00023239"/>
    </source>
</evidence>
<evidence type="ECO:0000313" key="7">
    <source>
        <dbReference type="Proteomes" id="UP000292958"/>
    </source>
</evidence>
<dbReference type="EMBL" id="SHKW01000001">
    <property type="protein sequence ID" value="RZU40302.1"/>
    <property type="molecule type" value="Genomic_DNA"/>
</dbReference>
<dbReference type="SUPFAM" id="SSF55826">
    <property type="entry name" value="YbaK/ProRS associated domain"/>
    <property type="match status" value="1"/>
</dbReference>
<dbReference type="PANTHER" id="PTHR30411">
    <property type="entry name" value="CYTOPLASMIC PROTEIN"/>
    <property type="match status" value="1"/>
</dbReference>
<protein>
    <recommendedName>
        <fullName evidence="4">Cys-tRNA(Pro)/Cys-tRNA(Cys) deacylase</fullName>
        <ecNumber evidence="4">4.2.-.-</ecNumber>
    </recommendedName>
</protein>
<dbReference type="EC" id="4.2.-.-" evidence="4"/>
<dbReference type="Pfam" id="PF04073">
    <property type="entry name" value="tRNA_edit"/>
    <property type="match status" value="1"/>
</dbReference>
<dbReference type="PANTHER" id="PTHR30411:SF0">
    <property type="entry name" value="CYS-TRNA(PRO)_CYS-TRNA(CYS) DEACYLASE YBAK"/>
    <property type="match status" value="1"/>
</dbReference>
<dbReference type="OrthoDB" id="9809296at2"/>
<organism evidence="6 7">
    <name type="scientific">Edaphobacter modestus</name>
    <dbReference type="NCBI Taxonomy" id="388466"/>
    <lineage>
        <taxon>Bacteria</taxon>
        <taxon>Pseudomonadati</taxon>
        <taxon>Acidobacteriota</taxon>
        <taxon>Terriglobia</taxon>
        <taxon>Terriglobales</taxon>
        <taxon>Acidobacteriaceae</taxon>
        <taxon>Edaphobacter</taxon>
    </lineage>
</organism>
<feature type="domain" description="YbaK/aminoacyl-tRNA synthetase-associated" evidence="5">
    <location>
        <begin position="39"/>
        <end position="154"/>
    </location>
</feature>
<comment type="caution">
    <text evidence="6">The sequence shown here is derived from an EMBL/GenBank/DDBJ whole genome shotgun (WGS) entry which is preliminary data.</text>
</comment>
<dbReference type="AlphaFoldDB" id="A0A4Q7YR97"/>
<reference evidence="6 7" key="1">
    <citation type="submission" date="2019-02" db="EMBL/GenBank/DDBJ databases">
        <title>Genomic Encyclopedia of Archaeal and Bacterial Type Strains, Phase II (KMG-II): from individual species to whole genera.</title>
        <authorList>
            <person name="Goeker M."/>
        </authorList>
    </citation>
    <scope>NUCLEOTIDE SEQUENCE [LARGE SCALE GENOMIC DNA]</scope>
    <source>
        <strain evidence="6 7">DSM 18101</strain>
    </source>
</reference>
<dbReference type="Proteomes" id="UP000292958">
    <property type="component" value="Unassembled WGS sequence"/>
</dbReference>
<dbReference type="RefSeq" id="WP_130418383.1">
    <property type="nucleotide sequence ID" value="NZ_SHKW01000001.1"/>
</dbReference>
<evidence type="ECO:0000256" key="4">
    <source>
        <dbReference type="PIRNR" id="PIRNR006181"/>
    </source>
</evidence>
<keyword evidence="3 4" id="KW-0456">Lyase</keyword>
<dbReference type="CDD" id="cd00002">
    <property type="entry name" value="YbaK_deacylase"/>
    <property type="match status" value="1"/>
</dbReference>
<evidence type="ECO:0000256" key="2">
    <source>
        <dbReference type="ARBA" id="ARBA00022917"/>
    </source>
</evidence>
<dbReference type="InterPro" id="IPR007214">
    <property type="entry name" value="YbaK/aa-tRNA-synth-assoc-dom"/>
</dbReference>
<dbReference type="NCBIfam" id="TIGR00011">
    <property type="entry name" value="YbaK_EbsC"/>
    <property type="match status" value="1"/>
</dbReference>
<dbReference type="Gene3D" id="3.90.960.10">
    <property type="entry name" value="YbaK/aminoacyl-tRNA synthetase-associated domain"/>
    <property type="match status" value="1"/>
</dbReference>
<keyword evidence="2 4" id="KW-0648">Protein biosynthesis</keyword>
<comment type="similarity">
    <text evidence="1 4">Belongs to the prolyl-tRNA editing family. YbaK/EbsC subfamily.</text>
</comment>
<dbReference type="InterPro" id="IPR036754">
    <property type="entry name" value="YbaK/aa-tRNA-synt-asso_dom_sf"/>
</dbReference>
<name>A0A4Q7YR97_9BACT</name>
<proteinExistence type="inferred from homology"/>
<sequence length="176" mass="18732">MKSAEPTQKLAKTNAARLLDSLGITYELRAYEVDPEDLTAISVARKIGLPAEQVFKTLLSHTNIGEHLFAVIPGDSELDLKKLALAAGAKKAELASLKDVEPLTGYIRGGVTVMGARKPFPAFADETIELFDIISVSAGLRGLQLILSPADYLRATQATLADLTKASAPESIGDAR</sequence>
<dbReference type="InterPro" id="IPR004369">
    <property type="entry name" value="Prolyl-tRNA_editing_YbaK/EbsC"/>
</dbReference>
<accession>A0A4Q7YR97</accession>